<protein>
    <recommendedName>
        <fullName evidence="1">Zinc finger CGNR domain-containing protein</fullName>
    </recommendedName>
</protein>
<dbReference type="Pfam" id="PF11706">
    <property type="entry name" value="zf-CGNR"/>
    <property type="match status" value="1"/>
</dbReference>
<gene>
    <name evidence="2" type="ORF">GCM10010196_14040</name>
</gene>
<dbReference type="InterPro" id="IPR023286">
    <property type="entry name" value="ABATE_dom_sf"/>
</dbReference>
<comment type="caution">
    <text evidence="2">The sequence shown here is derived from an EMBL/GenBank/DDBJ whole genome shotgun (WGS) entry which is preliminary data.</text>
</comment>
<dbReference type="AlphaFoldDB" id="A0A918CEY3"/>
<dbReference type="PANTHER" id="PTHR35525:SF3">
    <property type="entry name" value="BLL6575 PROTEIN"/>
    <property type="match status" value="1"/>
</dbReference>
<proteinExistence type="predicted"/>
<dbReference type="EMBL" id="BMRJ01000001">
    <property type="protein sequence ID" value="GGR21700.1"/>
    <property type="molecule type" value="Genomic_DNA"/>
</dbReference>
<evidence type="ECO:0000313" key="2">
    <source>
        <dbReference type="EMBL" id="GGR21700.1"/>
    </source>
</evidence>
<dbReference type="Gene3D" id="1.10.3300.10">
    <property type="entry name" value="Jann2411-like domain"/>
    <property type="match status" value="1"/>
</dbReference>
<feature type="domain" description="Zinc finger CGNR" evidence="1">
    <location>
        <begin position="153"/>
        <end position="193"/>
    </location>
</feature>
<reference evidence="2" key="2">
    <citation type="submission" date="2020-09" db="EMBL/GenBank/DDBJ databases">
        <authorList>
            <person name="Sun Q."/>
            <person name="Ohkuma M."/>
        </authorList>
    </citation>
    <scope>NUCLEOTIDE SEQUENCE</scope>
    <source>
        <strain evidence="2">JCM 3346</strain>
    </source>
</reference>
<sequence length="202" mass="22456">MRMPELAVSRLGGDVALDFCNTVDWRLDPERRGERLQSYAHVLAWLERVELLTSAAAERLAGLADADPSAAAAEHTGILTLRDDSYAALTGDASSPAVLERELPLAHAASRLERSADGTWARHPRTLELGTPRHLLALEFARLFASPALSGFHRCEDRHCGWVFLDTSRQHNRRWCSSADCGNRNRVRAHAERVRREAASRA</sequence>
<dbReference type="Pfam" id="PF07336">
    <property type="entry name" value="ABATE"/>
    <property type="match status" value="1"/>
</dbReference>
<dbReference type="InterPro" id="IPR010852">
    <property type="entry name" value="ABATE"/>
</dbReference>
<dbReference type="PANTHER" id="PTHR35525">
    <property type="entry name" value="BLL6575 PROTEIN"/>
    <property type="match status" value="1"/>
</dbReference>
<evidence type="ECO:0000259" key="1">
    <source>
        <dbReference type="Pfam" id="PF11706"/>
    </source>
</evidence>
<reference evidence="2" key="1">
    <citation type="journal article" date="2014" name="Int. J. Syst. Evol. Microbiol.">
        <title>Complete genome sequence of Corynebacterium casei LMG S-19264T (=DSM 44701T), isolated from a smear-ripened cheese.</title>
        <authorList>
            <consortium name="US DOE Joint Genome Institute (JGI-PGF)"/>
            <person name="Walter F."/>
            <person name="Albersmeier A."/>
            <person name="Kalinowski J."/>
            <person name="Ruckert C."/>
        </authorList>
    </citation>
    <scope>NUCLEOTIDE SEQUENCE</scope>
    <source>
        <strain evidence="2">JCM 3346</strain>
    </source>
</reference>
<name>A0A918CEY3_AGRME</name>
<dbReference type="InterPro" id="IPR021005">
    <property type="entry name" value="Znf_CGNR"/>
</dbReference>
<organism evidence="2 3">
    <name type="scientific">Agromyces mediolanus</name>
    <name type="common">Corynebacterium mediolanum</name>
    <dbReference type="NCBI Taxonomy" id="41986"/>
    <lineage>
        <taxon>Bacteria</taxon>
        <taxon>Bacillati</taxon>
        <taxon>Actinomycetota</taxon>
        <taxon>Actinomycetes</taxon>
        <taxon>Micrococcales</taxon>
        <taxon>Microbacteriaceae</taxon>
        <taxon>Agromyces</taxon>
    </lineage>
</organism>
<dbReference type="SUPFAM" id="SSF160904">
    <property type="entry name" value="Jann2411-like"/>
    <property type="match status" value="1"/>
</dbReference>
<evidence type="ECO:0000313" key="3">
    <source>
        <dbReference type="Proteomes" id="UP000610303"/>
    </source>
</evidence>
<dbReference type="RefSeq" id="WP_189084533.1">
    <property type="nucleotide sequence ID" value="NZ_BMRJ01000001.1"/>
</dbReference>
<dbReference type="Proteomes" id="UP000610303">
    <property type="component" value="Unassembled WGS sequence"/>
</dbReference>
<accession>A0A918CEY3</accession>
<keyword evidence="3" id="KW-1185">Reference proteome</keyword>